<reference evidence="2" key="1">
    <citation type="submission" date="2020-09" db="EMBL/GenBank/DDBJ databases">
        <title>New species isolated from human feces.</title>
        <authorList>
            <person name="Kitahara M."/>
            <person name="Shigeno Y."/>
            <person name="Shime M."/>
            <person name="Matsumoto Y."/>
            <person name="Nakamura S."/>
            <person name="Motooka D."/>
            <person name="Fukuoka S."/>
            <person name="Nishikawa H."/>
            <person name="Benno Y."/>
        </authorList>
    </citation>
    <scope>NUCLEOTIDE SEQUENCE</scope>
    <source>
        <strain evidence="2">MM35</strain>
    </source>
</reference>
<dbReference type="Pfam" id="PF19448">
    <property type="entry name" value="DUF5986"/>
    <property type="match status" value="1"/>
</dbReference>
<dbReference type="AlphaFoldDB" id="A0A810PZ20"/>
<evidence type="ECO:0000313" key="3">
    <source>
        <dbReference type="Proteomes" id="UP000681343"/>
    </source>
</evidence>
<name>A0A810PZ20_9FIRM</name>
<organism evidence="2 3">
    <name type="scientific">Vescimonas fastidiosa</name>
    <dbReference type="NCBI Taxonomy" id="2714353"/>
    <lineage>
        <taxon>Bacteria</taxon>
        <taxon>Bacillati</taxon>
        <taxon>Bacillota</taxon>
        <taxon>Clostridia</taxon>
        <taxon>Eubacteriales</taxon>
        <taxon>Oscillospiraceae</taxon>
        <taxon>Vescimonas</taxon>
    </lineage>
</organism>
<evidence type="ECO:0000313" key="2">
    <source>
        <dbReference type="EMBL" id="BCK78936.1"/>
    </source>
</evidence>
<dbReference type="KEGG" id="vfa:MM35RIKEN_11280"/>
<dbReference type="InterPro" id="IPR046028">
    <property type="entry name" value="DUF5986"/>
</dbReference>
<dbReference type="RefSeq" id="WP_212820026.1">
    <property type="nucleotide sequence ID" value="NZ_AP023415.1"/>
</dbReference>
<accession>A0A810PZ20</accession>
<proteinExistence type="predicted"/>
<feature type="compositionally biased region" description="Basic and acidic residues" evidence="1">
    <location>
        <begin position="242"/>
        <end position="254"/>
    </location>
</feature>
<dbReference type="EMBL" id="AP023415">
    <property type="protein sequence ID" value="BCK78936.1"/>
    <property type="molecule type" value="Genomic_DNA"/>
</dbReference>
<dbReference type="Proteomes" id="UP000681343">
    <property type="component" value="Chromosome"/>
</dbReference>
<keyword evidence="3" id="KW-1185">Reference proteome</keyword>
<gene>
    <name evidence="2" type="ORF">MM35RIKEN_11280</name>
</gene>
<feature type="region of interest" description="Disordered" evidence="1">
    <location>
        <begin position="215"/>
        <end position="254"/>
    </location>
</feature>
<protein>
    <submittedName>
        <fullName evidence="2">Uncharacterized protein</fullName>
    </submittedName>
</protein>
<sequence length="254" mass="29073">MHTNIISFSPDLIAKIVRCVEDAVGDDIQADIQRNDLQTRNSVPARIWDLLNTNVIKTLDTEDCTIAKAHRGPWEMLVIFEKSSQCILTFMREKRFTELCKRQRQRKRMHYIDMMARQFNQDLLADQRQLCLIPHEFSDEERLAELVQTLLRDLGSNVDIVRHHVLVLFDTVGYRLTNIRAVMVTPSLDIAQGSEHDWSMYINADESIVVEKVSDPAAPENNPGRGLSLTAKAMARKKGKPERRTSETSAQKDG</sequence>
<evidence type="ECO:0000256" key="1">
    <source>
        <dbReference type="SAM" id="MobiDB-lite"/>
    </source>
</evidence>